<proteinExistence type="predicted"/>
<comment type="caution">
    <text evidence="2">The sequence shown here is derived from an EMBL/GenBank/DDBJ whole genome shotgun (WGS) entry which is preliminary data.</text>
</comment>
<organism evidence="2 3">
    <name type="scientific">Nocardia xishanensis</name>
    <dbReference type="NCBI Taxonomy" id="238964"/>
    <lineage>
        <taxon>Bacteria</taxon>
        <taxon>Bacillati</taxon>
        <taxon>Actinomycetota</taxon>
        <taxon>Actinomycetes</taxon>
        <taxon>Mycobacteriales</taxon>
        <taxon>Nocardiaceae</taxon>
        <taxon>Nocardia</taxon>
    </lineage>
</organism>
<dbReference type="InterPro" id="IPR029063">
    <property type="entry name" value="SAM-dependent_MTases_sf"/>
</dbReference>
<reference evidence="2 3" key="1">
    <citation type="submission" date="2024-10" db="EMBL/GenBank/DDBJ databases">
        <title>The Natural Products Discovery Center: Release of the First 8490 Sequenced Strains for Exploring Actinobacteria Biosynthetic Diversity.</title>
        <authorList>
            <person name="Kalkreuter E."/>
            <person name="Kautsar S.A."/>
            <person name="Yang D."/>
            <person name="Bader C.D."/>
            <person name="Teijaro C.N."/>
            <person name="Fluegel L."/>
            <person name="Davis C.M."/>
            <person name="Simpson J.R."/>
            <person name="Lauterbach L."/>
            <person name="Steele A.D."/>
            <person name="Gui C."/>
            <person name="Meng S."/>
            <person name="Li G."/>
            <person name="Viehrig K."/>
            <person name="Ye F."/>
            <person name="Su P."/>
            <person name="Kiefer A.F."/>
            <person name="Nichols A."/>
            <person name="Cepeda A.J."/>
            <person name="Yan W."/>
            <person name="Fan B."/>
            <person name="Jiang Y."/>
            <person name="Adhikari A."/>
            <person name="Zheng C.-J."/>
            <person name="Schuster L."/>
            <person name="Cowan T.M."/>
            <person name="Smanski M.J."/>
            <person name="Chevrette M.G."/>
            <person name="De Carvalho L.P.S."/>
            <person name="Shen B."/>
        </authorList>
    </citation>
    <scope>NUCLEOTIDE SEQUENCE [LARGE SCALE GENOMIC DNA]</scope>
    <source>
        <strain evidence="2 3">NPDC019275</strain>
    </source>
</reference>
<dbReference type="EMBL" id="JBIRYO010000003">
    <property type="protein sequence ID" value="MFI2473010.1"/>
    <property type="molecule type" value="Genomic_DNA"/>
</dbReference>
<dbReference type="RefSeq" id="WP_357408480.1">
    <property type="nucleotide sequence ID" value="NZ_JBEYCD010000012.1"/>
</dbReference>
<evidence type="ECO:0000313" key="3">
    <source>
        <dbReference type="Proteomes" id="UP001611415"/>
    </source>
</evidence>
<accession>A0ABW7WVZ1</accession>
<evidence type="ECO:0000313" key="2">
    <source>
        <dbReference type="EMBL" id="MFI2473010.1"/>
    </source>
</evidence>
<evidence type="ECO:0000256" key="1">
    <source>
        <dbReference type="SAM" id="MobiDB-lite"/>
    </source>
</evidence>
<dbReference type="GO" id="GO:0032259">
    <property type="term" value="P:methylation"/>
    <property type="evidence" value="ECO:0007669"/>
    <property type="project" value="UniProtKB-KW"/>
</dbReference>
<dbReference type="SUPFAM" id="SSF53335">
    <property type="entry name" value="S-adenosyl-L-methionine-dependent methyltransferases"/>
    <property type="match status" value="1"/>
</dbReference>
<keyword evidence="2" id="KW-0489">Methyltransferase</keyword>
<keyword evidence="3" id="KW-1185">Reference proteome</keyword>
<feature type="region of interest" description="Disordered" evidence="1">
    <location>
        <begin position="1"/>
        <end position="42"/>
    </location>
</feature>
<gene>
    <name evidence="2" type="ORF">ACH49W_06490</name>
</gene>
<dbReference type="Gene3D" id="3.40.50.150">
    <property type="entry name" value="Vaccinia Virus protein VP39"/>
    <property type="match status" value="1"/>
</dbReference>
<keyword evidence="2" id="KW-0808">Transferase</keyword>
<dbReference type="GO" id="GO:0008168">
    <property type="term" value="F:methyltransferase activity"/>
    <property type="evidence" value="ECO:0007669"/>
    <property type="project" value="UniProtKB-KW"/>
</dbReference>
<feature type="compositionally biased region" description="Polar residues" evidence="1">
    <location>
        <begin position="1"/>
        <end position="11"/>
    </location>
</feature>
<dbReference type="InterPro" id="IPR006764">
    <property type="entry name" value="SAM_dep_MeTrfase_SAV2177_type"/>
</dbReference>
<name>A0ABW7WVZ1_9NOCA</name>
<protein>
    <submittedName>
        <fullName evidence="2">SAM-dependent methyltransferase</fullName>
        <ecNumber evidence="2">2.1.1.-</ecNumber>
    </submittedName>
</protein>
<dbReference type="EC" id="2.1.1.-" evidence="2"/>
<dbReference type="Pfam" id="PF04672">
    <property type="entry name" value="Methyltransf_19"/>
    <property type="match status" value="1"/>
</dbReference>
<sequence>MYRPFATTSESDALGAPRTSVKGGGHPASTHVPEESYAMPEDQSPLIRTDIPHSARIWNYWMGGKDYYEIDRVAGDAGIEVDPDITTMAVQSRQFLIRAVRYLASEIGIRQFLDIGTGLPTMQNTHEVAQSVAPDAKIVYVDNDPLVLTHARALLTSTTPEGVTTYVDCDFHDTEQIVADARNVLNFNQPIAVMFMGVLGHAKTYDELLRIVGTVLDAVPSGSYLVMWDGTDDSKAYVTLCENYTGTGGVPYVPRPQAQIRAVFDGLELVDPGFTSITQWRAANAEVGEIRPISAYGAVARKP</sequence>
<dbReference type="Proteomes" id="UP001611415">
    <property type="component" value="Unassembled WGS sequence"/>
</dbReference>
<dbReference type="PIRSF" id="PIRSF017393">
    <property type="entry name" value="MTase_SAV2177"/>
    <property type="match status" value="1"/>
</dbReference>